<dbReference type="AlphaFoldDB" id="A0A482WFM9"/>
<reference evidence="2 3" key="1">
    <citation type="journal article" date="2017" name="Gigascience">
        <title>Genome sequence of the small brown planthopper, Laodelphax striatellus.</title>
        <authorList>
            <person name="Zhu J."/>
            <person name="Jiang F."/>
            <person name="Wang X."/>
            <person name="Yang P."/>
            <person name="Bao Y."/>
            <person name="Zhao W."/>
            <person name="Wang W."/>
            <person name="Lu H."/>
            <person name="Wang Q."/>
            <person name="Cui N."/>
            <person name="Li J."/>
            <person name="Chen X."/>
            <person name="Luo L."/>
            <person name="Yu J."/>
            <person name="Kang L."/>
            <person name="Cui F."/>
        </authorList>
    </citation>
    <scope>NUCLEOTIDE SEQUENCE [LARGE SCALE GENOMIC DNA]</scope>
    <source>
        <strain evidence="2">Lst14</strain>
    </source>
</reference>
<name>A0A482WFM9_LAOST</name>
<comment type="caution">
    <text evidence="2">The sequence shown here is derived from an EMBL/GenBank/DDBJ whole genome shotgun (WGS) entry which is preliminary data.</text>
</comment>
<keyword evidence="1" id="KW-0732">Signal</keyword>
<feature type="chain" id="PRO_5019861646" evidence="1">
    <location>
        <begin position="25"/>
        <end position="139"/>
    </location>
</feature>
<protein>
    <submittedName>
        <fullName evidence="2">Uncharacterized protein</fullName>
    </submittedName>
</protein>
<keyword evidence="3" id="KW-1185">Reference proteome</keyword>
<gene>
    <name evidence="2" type="ORF">LSTR_LSTR007094</name>
</gene>
<dbReference type="InParanoid" id="A0A482WFM9"/>
<sequence length="139" mass="15711">MKSYQLVMTGVVYLVIFSCGPVIANPVTSSESVSTVKYDLMDIDVNSCRKVWSIFEPKNLTDKLLEYPEDDYSSCICTFVFGNGFTMMLVDDTSLLSSGSELERVMKSSAKHIWTATSWLLVKRIQLNDDKIQRIICCL</sequence>
<evidence type="ECO:0000256" key="1">
    <source>
        <dbReference type="SAM" id="SignalP"/>
    </source>
</evidence>
<organism evidence="2 3">
    <name type="scientific">Laodelphax striatellus</name>
    <name type="common">Small brown planthopper</name>
    <name type="synonym">Delphax striatella</name>
    <dbReference type="NCBI Taxonomy" id="195883"/>
    <lineage>
        <taxon>Eukaryota</taxon>
        <taxon>Metazoa</taxon>
        <taxon>Ecdysozoa</taxon>
        <taxon>Arthropoda</taxon>
        <taxon>Hexapoda</taxon>
        <taxon>Insecta</taxon>
        <taxon>Pterygota</taxon>
        <taxon>Neoptera</taxon>
        <taxon>Paraneoptera</taxon>
        <taxon>Hemiptera</taxon>
        <taxon>Auchenorrhyncha</taxon>
        <taxon>Fulgoroidea</taxon>
        <taxon>Delphacidae</taxon>
        <taxon>Criomorphinae</taxon>
        <taxon>Laodelphax</taxon>
    </lineage>
</organism>
<accession>A0A482WFM9</accession>
<dbReference type="PROSITE" id="PS51257">
    <property type="entry name" value="PROKAR_LIPOPROTEIN"/>
    <property type="match status" value="1"/>
</dbReference>
<dbReference type="EMBL" id="QKKF02037612">
    <property type="protein sequence ID" value="RZF32016.1"/>
    <property type="molecule type" value="Genomic_DNA"/>
</dbReference>
<dbReference type="Proteomes" id="UP000291343">
    <property type="component" value="Unassembled WGS sequence"/>
</dbReference>
<proteinExistence type="predicted"/>
<evidence type="ECO:0000313" key="2">
    <source>
        <dbReference type="EMBL" id="RZF32016.1"/>
    </source>
</evidence>
<feature type="signal peptide" evidence="1">
    <location>
        <begin position="1"/>
        <end position="24"/>
    </location>
</feature>
<evidence type="ECO:0000313" key="3">
    <source>
        <dbReference type="Proteomes" id="UP000291343"/>
    </source>
</evidence>